<organism evidence="2 3">
    <name type="scientific">Hondaea fermentalgiana</name>
    <dbReference type="NCBI Taxonomy" id="2315210"/>
    <lineage>
        <taxon>Eukaryota</taxon>
        <taxon>Sar</taxon>
        <taxon>Stramenopiles</taxon>
        <taxon>Bigyra</taxon>
        <taxon>Labyrinthulomycetes</taxon>
        <taxon>Thraustochytrida</taxon>
        <taxon>Thraustochytriidae</taxon>
        <taxon>Hondaea</taxon>
    </lineage>
</organism>
<gene>
    <name evidence="2" type="ORF">FCC1311_016292</name>
</gene>
<dbReference type="Proteomes" id="UP000241890">
    <property type="component" value="Unassembled WGS sequence"/>
</dbReference>
<sequence length="490" mass="55239">MEKNNGGEDMALSADAMSALQDFLGENGGDGDELAAMLMFRRQNDSDSDSDDDEEEEEEGEKIDHAAYYRERFPERYGLEAAATAASGEQTTVSQPSRREDPVALVTLEDDYVQDLLLSAFESRPHWRVSTAVPDEDAGPDAEVPFDLHWGEYEHLQWFGKQFSSGRSLVSCYYNRKGLIRKGHLAYILEKWRAKHTDRLPLAPKSYILTLDAEASGEDPLEAIVQRAVEKSGFPGFEGKPWILKPSVTNQANGIAVIDSGDGLNTVMEKADEMQRAGDFVLQDYLPPLLLDRRKFHLRVFMLLNGNLTAYVSPEFLAIFSLEPYENAPLEHTRAHLTNIAHQEVLSEDDQHRCMRLFEETIPDMVACGAVKDEEEGKARFEAVRKRVFDMCAELVEAVSSELTFQPRANCFELFGLDFMIDPDWHVWLLEANAEPDLSKAGDRLQPVIDGILRDTLSIVVDRDPRFAVVDAEPAPVKLHKVFERAPRPF</sequence>
<dbReference type="Gene3D" id="3.30.470.20">
    <property type="entry name" value="ATP-grasp fold, B domain"/>
    <property type="match status" value="1"/>
</dbReference>
<dbReference type="OrthoDB" id="202825at2759"/>
<dbReference type="AlphaFoldDB" id="A0A2R5GBC5"/>
<dbReference type="InterPro" id="IPR027746">
    <property type="entry name" value="TTL"/>
</dbReference>
<dbReference type="PROSITE" id="PS51221">
    <property type="entry name" value="TTL"/>
    <property type="match status" value="1"/>
</dbReference>
<keyword evidence="3" id="KW-1185">Reference proteome</keyword>
<dbReference type="InParanoid" id="A0A2R5GBC5"/>
<protein>
    <submittedName>
        <fullName evidence="2">Tubulin glycylase 3C</fullName>
    </submittedName>
</protein>
<reference evidence="2 3" key="1">
    <citation type="submission" date="2017-12" db="EMBL/GenBank/DDBJ databases">
        <title>Sequencing, de novo assembly and annotation of complete genome of a new Thraustochytrid species, strain FCC1311.</title>
        <authorList>
            <person name="Sedici K."/>
            <person name="Godart F."/>
            <person name="Aiese Cigliano R."/>
            <person name="Sanseverino W."/>
            <person name="Barakat M."/>
            <person name="Ortet P."/>
            <person name="Marechal E."/>
            <person name="Cagnac O."/>
            <person name="Amato A."/>
        </authorList>
    </citation>
    <scope>NUCLEOTIDE SEQUENCE [LARGE SCALE GENOMIC DNA]</scope>
</reference>
<proteinExistence type="predicted"/>
<evidence type="ECO:0000256" key="1">
    <source>
        <dbReference type="SAM" id="MobiDB-lite"/>
    </source>
</evidence>
<dbReference type="EMBL" id="BEYU01000012">
    <property type="protein sequence ID" value="GBG25411.1"/>
    <property type="molecule type" value="Genomic_DNA"/>
</dbReference>
<evidence type="ECO:0000313" key="3">
    <source>
        <dbReference type="Proteomes" id="UP000241890"/>
    </source>
</evidence>
<accession>A0A2R5GBC5</accession>
<comment type="caution">
    <text evidence="2">The sequence shown here is derived from an EMBL/GenBank/DDBJ whole genome shotgun (WGS) entry which is preliminary data.</text>
</comment>
<evidence type="ECO:0000313" key="2">
    <source>
        <dbReference type="EMBL" id="GBG25411.1"/>
    </source>
</evidence>
<feature type="compositionally biased region" description="Acidic residues" evidence="1">
    <location>
        <begin position="46"/>
        <end position="61"/>
    </location>
</feature>
<feature type="region of interest" description="Disordered" evidence="1">
    <location>
        <begin position="22"/>
        <end position="67"/>
    </location>
</feature>
<name>A0A2R5GBC5_9STRA</name>
<dbReference type="InterPro" id="IPR004344">
    <property type="entry name" value="TTL/TTLL_fam"/>
</dbReference>
<dbReference type="Pfam" id="PF03133">
    <property type="entry name" value="TTL"/>
    <property type="match status" value="1"/>
</dbReference>
<dbReference type="SUPFAM" id="SSF56059">
    <property type="entry name" value="Glutathione synthetase ATP-binding domain-like"/>
    <property type="match status" value="1"/>
</dbReference>
<dbReference type="PANTHER" id="PTHR47551">
    <property type="entry name" value="TUBULIN--TYROSINE LIGASE PBY1-RELATED"/>
    <property type="match status" value="1"/>
</dbReference>
<dbReference type="PANTHER" id="PTHR47551:SF1">
    <property type="entry name" value="TUBULIN--TYROSINE LIGASE PBY1-RELATED"/>
    <property type="match status" value="1"/>
</dbReference>
<dbReference type="GO" id="GO:0000932">
    <property type="term" value="C:P-body"/>
    <property type="evidence" value="ECO:0007669"/>
    <property type="project" value="TreeGrafter"/>
</dbReference>